<name>A0A023B7A7_GRENI</name>
<evidence type="ECO:0000313" key="3">
    <source>
        <dbReference type="Proteomes" id="UP000019763"/>
    </source>
</evidence>
<keyword evidence="3" id="KW-1185">Reference proteome</keyword>
<feature type="region of interest" description="Disordered" evidence="1">
    <location>
        <begin position="77"/>
        <end position="107"/>
    </location>
</feature>
<proteinExistence type="predicted"/>
<dbReference type="Proteomes" id="UP000019763">
    <property type="component" value="Unassembled WGS sequence"/>
</dbReference>
<evidence type="ECO:0000313" key="2">
    <source>
        <dbReference type="EMBL" id="EZG67091.1"/>
    </source>
</evidence>
<dbReference type="VEuPathDB" id="CryptoDB:GNI_072030"/>
<protein>
    <submittedName>
        <fullName evidence="2">P21-carboxy-terminal region-binding protein</fullName>
    </submittedName>
</protein>
<dbReference type="RefSeq" id="XP_011130345.1">
    <property type="nucleotide sequence ID" value="XM_011132043.1"/>
</dbReference>
<reference evidence="2" key="1">
    <citation type="submission" date="2013-12" db="EMBL/GenBank/DDBJ databases">
        <authorList>
            <person name="Omoto C.K."/>
            <person name="Sibley D."/>
            <person name="Venepally P."/>
            <person name="Hadjithomas M."/>
            <person name="Karamycheva S."/>
            <person name="Brunk B."/>
            <person name="Roos D."/>
            <person name="Caler E."/>
            <person name="Lorenzi H."/>
        </authorList>
    </citation>
    <scope>NUCLEOTIDE SEQUENCE</scope>
</reference>
<evidence type="ECO:0000256" key="1">
    <source>
        <dbReference type="SAM" id="MobiDB-lite"/>
    </source>
</evidence>
<accession>A0A023B7A7</accession>
<gene>
    <name evidence="2" type="ORF">GNI_072030</name>
</gene>
<dbReference type="AlphaFoldDB" id="A0A023B7A7"/>
<dbReference type="GeneID" id="22912630"/>
<organism evidence="2 3">
    <name type="scientific">Gregarina niphandrodes</name>
    <name type="common">Septate eugregarine</name>
    <dbReference type="NCBI Taxonomy" id="110365"/>
    <lineage>
        <taxon>Eukaryota</taxon>
        <taxon>Sar</taxon>
        <taxon>Alveolata</taxon>
        <taxon>Apicomplexa</taxon>
        <taxon>Conoidasida</taxon>
        <taxon>Gregarinasina</taxon>
        <taxon>Eugregarinorida</taxon>
        <taxon>Gregarinidae</taxon>
        <taxon>Gregarina</taxon>
    </lineage>
</organism>
<sequence>MVEVEESVAVTFTLNEPKEEFVPGYAESLVVQFFLFRSIRSRCALLAKILQVEVFDLAQVIGEQYNVGNVVCLGDSEERPVEEPDSTGSEEPGSKYPRRRRPMTPGRTDDEDVIVGVFTILNLRQFWHVLGPLGKVITESRNVTMCDILSKALAKEHELGILLLERLTTGIPEAVCWKALKACVEDVNWTLALDPQELEPEEAEELPYYHYKHLLCCAWAFACNNTTELALKNLNKKPRLTTEDDLTVSTLSFVDEDVQAMYKKRSASICLDTKMKLKAEDDSIMHRYLVLFSIPYSSFVKLAEKKCPEDGLRSAA</sequence>
<comment type="caution">
    <text evidence="2">The sequence shown here is derived from an EMBL/GenBank/DDBJ whole genome shotgun (WGS) entry which is preliminary data.</text>
</comment>
<dbReference type="EMBL" id="AFNH02000541">
    <property type="protein sequence ID" value="EZG67091.1"/>
    <property type="molecule type" value="Genomic_DNA"/>
</dbReference>